<dbReference type="GO" id="GO:0016233">
    <property type="term" value="P:telomere capping"/>
    <property type="evidence" value="ECO:0000318"/>
    <property type="project" value="GO_Central"/>
</dbReference>
<feature type="domain" description="Telomeric single stranded DNA binding POT1/Cdc13" evidence="5">
    <location>
        <begin position="31"/>
        <end position="164"/>
    </location>
</feature>
<dbReference type="GO" id="GO:0032210">
    <property type="term" value="P:regulation of telomere maintenance via telomerase"/>
    <property type="evidence" value="ECO:0000318"/>
    <property type="project" value="GO_Central"/>
</dbReference>
<dbReference type="InterPro" id="IPR012340">
    <property type="entry name" value="NA-bd_OB-fold"/>
</dbReference>
<dbReference type="InterPro" id="IPR011564">
    <property type="entry name" value="Telomer_end-bd_POT1/Cdc13"/>
</dbReference>
<organism evidence="6 7">
    <name type="scientific">Gossypium hirsutum</name>
    <name type="common">Upland cotton</name>
    <name type="synonym">Gossypium mexicanum</name>
    <dbReference type="NCBI Taxonomy" id="3635"/>
    <lineage>
        <taxon>Eukaryota</taxon>
        <taxon>Viridiplantae</taxon>
        <taxon>Streptophyta</taxon>
        <taxon>Embryophyta</taxon>
        <taxon>Tracheophyta</taxon>
        <taxon>Spermatophyta</taxon>
        <taxon>Magnoliopsida</taxon>
        <taxon>eudicotyledons</taxon>
        <taxon>Gunneridae</taxon>
        <taxon>Pentapetalae</taxon>
        <taxon>rosids</taxon>
        <taxon>malvids</taxon>
        <taxon>Malvales</taxon>
        <taxon>Malvaceae</taxon>
        <taxon>Malvoideae</taxon>
        <taxon>Gossypium</taxon>
    </lineage>
</organism>
<dbReference type="RefSeq" id="XP_016679215.2">
    <property type="nucleotide sequence ID" value="XM_016823726.2"/>
</dbReference>
<name>A0A1U8IM21_GOSHI</name>
<evidence type="ECO:0000256" key="1">
    <source>
        <dbReference type="ARBA" id="ARBA00004574"/>
    </source>
</evidence>
<proteinExistence type="predicted"/>
<dbReference type="Proteomes" id="UP000818029">
    <property type="component" value="Chromosome A07"/>
</dbReference>
<dbReference type="GO" id="GO:0098505">
    <property type="term" value="F:G-rich strand telomeric DNA binding"/>
    <property type="evidence" value="ECO:0000318"/>
    <property type="project" value="GO_Central"/>
</dbReference>
<keyword evidence="3" id="KW-0779">Telomere</keyword>
<dbReference type="KEGG" id="ghi:107898193"/>
<evidence type="ECO:0000256" key="2">
    <source>
        <dbReference type="ARBA" id="ARBA00022454"/>
    </source>
</evidence>
<evidence type="ECO:0000256" key="4">
    <source>
        <dbReference type="ARBA" id="ARBA00023125"/>
    </source>
</evidence>
<dbReference type="Gene3D" id="2.40.50.140">
    <property type="entry name" value="Nucleic acid-binding proteins"/>
    <property type="match status" value="2"/>
</dbReference>
<keyword evidence="6" id="KW-1185">Reference proteome</keyword>
<dbReference type="STRING" id="3635.A0A1U8IM21"/>
<dbReference type="Pfam" id="PF02765">
    <property type="entry name" value="POT1"/>
    <property type="match status" value="1"/>
</dbReference>
<dbReference type="InterPro" id="IPR028389">
    <property type="entry name" value="POT1"/>
</dbReference>
<dbReference type="SMART" id="SM00976">
    <property type="entry name" value="Telo_bind"/>
    <property type="match status" value="1"/>
</dbReference>
<accession>A0A1U8IM21</accession>
<dbReference type="Pfam" id="PF25507">
    <property type="entry name" value="OB_POT1A"/>
    <property type="match status" value="1"/>
</dbReference>
<protein>
    <submittedName>
        <fullName evidence="7">Protection of telomeres protein 1b</fullName>
    </submittedName>
</protein>
<dbReference type="InterPro" id="IPR057620">
    <property type="entry name" value="POT1A/B-like_OB"/>
</dbReference>
<evidence type="ECO:0000313" key="6">
    <source>
        <dbReference type="Proteomes" id="UP000818029"/>
    </source>
</evidence>
<evidence type="ECO:0000313" key="7">
    <source>
        <dbReference type="RefSeq" id="XP_016679215.2"/>
    </source>
</evidence>
<evidence type="ECO:0000259" key="5">
    <source>
        <dbReference type="SMART" id="SM00976"/>
    </source>
</evidence>
<keyword evidence="4" id="KW-0238">DNA-binding</keyword>
<dbReference type="PANTHER" id="PTHR14513:SF0">
    <property type="entry name" value="PROTECTION OF TELOMERES PROTEIN 1"/>
    <property type="match status" value="1"/>
</dbReference>
<dbReference type="CDD" id="cd04497">
    <property type="entry name" value="hPOT1_OB1_like"/>
    <property type="match status" value="1"/>
</dbReference>
<dbReference type="GO" id="GO:0010521">
    <property type="term" value="F:telomerase inhibitor activity"/>
    <property type="evidence" value="ECO:0000318"/>
    <property type="project" value="GO_Central"/>
</dbReference>
<evidence type="ECO:0000256" key="3">
    <source>
        <dbReference type="ARBA" id="ARBA00022895"/>
    </source>
</evidence>
<comment type="subcellular location">
    <subcellularLocation>
        <location evidence="1">Chromosome</location>
        <location evidence="1">Telomere</location>
    </subcellularLocation>
</comment>
<dbReference type="AlphaFoldDB" id="A0A1U8IM21"/>
<dbReference type="PANTHER" id="PTHR14513">
    <property type="entry name" value="PROTECTION OF TELOMERES 1"/>
    <property type="match status" value="1"/>
</dbReference>
<reference evidence="6" key="1">
    <citation type="journal article" date="2020" name="Nat. Genet.">
        <title>Genomic diversifications of five Gossypium allopolyploid species and their impact on cotton improvement.</title>
        <authorList>
            <person name="Chen Z.J."/>
            <person name="Sreedasyam A."/>
            <person name="Ando A."/>
            <person name="Song Q."/>
            <person name="De Santiago L.M."/>
            <person name="Hulse-Kemp A.M."/>
            <person name="Ding M."/>
            <person name="Ye W."/>
            <person name="Kirkbride R.C."/>
            <person name="Jenkins J."/>
            <person name="Plott C."/>
            <person name="Lovell J."/>
            <person name="Lin Y.M."/>
            <person name="Vaughn R."/>
            <person name="Liu B."/>
            <person name="Simpson S."/>
            <person name="Scheffler B.E."/>
            <person name="Wen L."/>
            <person name="Saski C.A."/>
            <person name="Grover C.E."/>
            <person name="Hu G."/>
            <person name="Conover J.L."/>
            <person name="Carlson J.W."/>
            <person name="Shu S."/>
            <person name="Boston L.B."/>
            <person name="Williams M."/>
            <person name="Peterson D.G."/>
            <person name="McGee K."/>
            <person name="Jones D.C."/>
            <person name="Wendel J.F."/>
            <person name="Stelly D.M."/>
            <person name="Grimwood J."/>
            <person name="Schmutz J."/>
        </authorList>
    </citation>
    <scope>NUCLEOTIDE SEQUENCE [LARGE SCALE GENOMIC DNA]</scope>
    <source>
        <strain evidence="6">cv. TM-1</strain>
    </source>
</reference>
<dbReference type="PaxDb" id="3635-A0A1U8IM21"/>
<sequence>MEKSSTVPSNYNPPPPLAVSESEREMVYRRFLCIKDAVACINDKVDLIAVILSISLPQTTRGTDYVCKLKIIDESHPEIPVHVFAQEIDYLPFVAAVGDIIHLSRVVMRIYEGDVYAIFNKRFSSFALYDGKDVENFQPYQVLLRYEARKHDAMIIAGLRKWLASSHVIDEPNFSLLKEINEVGLVNLVCKVLHICKTTDDKWMAFIWDGTDVPPISIYKKPEDEGHNPLPLHFKPLPSSGDVLHTFPTVGTILRLIFDVECMPYILQLLKVRQWFKLFCVECKVHEGLWYGVFTSYSKIQDIPNVDILILERQSNYDCRSLGNLDRMPSWSFPWPSKITEVNCNAPFATLMDVLTCQKVRKKFRCVIRFVAVIPWRVEDFRSSDGVYRVKFTLEDPTARIHAYSYAEDGEKFFNGLSTGGLKRKLNELLGIPNSDDDGQEEIEGGARNPPWVQCCLKSHSIKRRRWIFDTKLVG</sequence>
<keyword evidence="2" id="KW-0158">Chromosome</keyword>
<reference evidence="7" key="2">
    <citation type="submission" date="2025-08" db="UniProtKB">
        <authorList>
            <consortium name="RefSeq"/>
        </authorList>
    </citation>
    <scope>IDENTIFICATION</scope>
</reference>
<dbReference type="SUPFAM" id="SSF50249">
    <property type="entry name" value="Nucleic acid-binding proteins"/>
    <property type="match status" value="2"/>
</dbReference>
<gene>
    <name evidence="7" type="primary">LOC107898193</name>
</gene>
<dbReference type="GeneID" id="107898193"/>
<dbReference type="GO" id="GO:0000783">
    <property type="term" value="C:nuclear telomere cap complex"/>
    <property type="evidence" value="ECO:0000318"/>
    <property type="project" value="GO_Central"/>
</dbReference>